<evidence type="ECO:0000256" key="4">
    <source>
        <dbReference type="ARBA" id="ARBA00022825"/>
    </source>
</evidence>
<dbReference type="PRINTS" id="PR00861">
    <property type="entry name" value="ALYTICPTASE"/>
</dbReference>
<keyword evidence="4" id="KW-0720">Serine protease</keyword>
<reference evidence="8 9" key="1">
    <citation type="submission" date="2013-02" db="EMBL/GenBank/DDBJ databases">
        <title>Draft Genome Sequence of Streptomyces aurantiacus, Which Produces Setomimycin.</title>
        <authorList>
            <person name="Gruening B.A."/>
            <person name="Praeg A."/>
            <person name="Erxleben A."/>
            <person name="Guenther S."/>
            <person name="Mueller M."/>
        </authorList>
    </citation>
    <scope>NUCLEOTIDE SEQUENCE [LARGE SCALE GENOMIC DNA]</scope>
    <source>
        <strain evidence="8 9">JA 4570</strain>
    </source>
</reference>
<comment type="similarity">
    <text evidence="1">Belongs to the peptidase S1 family.</text>
</comment>
<dbReference type="RefSeq" id="WP_016642415.1">
    <property type="nucleotide sequence ID" value="NZ_AOPZ01000217.1"/>
</dbReference>
<feature type="disulfide bond" evidence="6">
    <location>
        <begin position="53"/>
        <end position="73"/>
    </location>
</feature>
<keyword evidence="9" id="KW-1185">Reference proteome</keyword>
<dbReference type="EMBL" id="AOPZ01000217">
    <property type="protein sequence ID" value="EPH42701.1"/>
    <property type="molecule type" value="Genomic_DNA"/>
</dbReference>
<dbReference type="PIRSF" id="PIRSF001134">
    <property type="entry name" value="Streptogrisin"/>
    <property type="match status" value="1"/>
</dbReference>
<accession>S3ZGC2</accession>
<dbReference type="Proteomes" id="UP000014629">
    <property type="component" value="Unassembled WGS sequence"/>
</dbReference>
<keyword evidence="7" id="KW-0732">Signal</keyword>
<evidence type="ECO:0000256" key="3">
    <source>
        <dbReference type="ARBA" id="ARBA00022801"/>
    </source>
</evidence>
<dbReference type="InterPro" id="IPR001316">
    <property type="entry name" value="Pept_S1A_streptogrisin"/>
</dbReference>
<dbReference type="PATRIC" id="fig|1286094.4.peg.4237"/>
<name>S3ZGC2_9ACTN</name>
<feature type="chain" id="PRO_5004525035" evidence="7">
    <location>
        <begin position="31"/>
        <end position="229"/>
    </location>
</feature>
<keyword evidence="5 6" id="KW-1015">Disulfide bond</keyword>
<keyword evidence="2" id="KW-0645">Protease</keyword>
<feature type="disulfide bond" evidence="6">
    <location>
        <begin position="141"/>
        <end position="151"/>
    </location>
</feature>
<dbReference type="GO" id="GO:0004252">
    <property type="term" value="F:serine-type endopeptidase activity"/>
    <property type="evidence" value="ECO:0007669"/>
    <property type="project" value="InterPro"/>
</dbReference>
<organism evidence="8 9">
    <name type="scientific">Streptomyces aurantiacus JA 4570</name>
    <dbReference type="NCBI Taxonomy" id="1286094"/>
    <lineage>
        <taxon>Bacteria</taxon>
        <taxon>Bacillati</taxon>
        <taxon>Actinomycetota</taxon>
        <taxon>Actinomycetes</taxon>
        <taxon>Kitasatosporales</taxon>
        <taxon>Streptomycetaceae</taxon>
        <taxon>Streptomyces</taxon>
        <taxon>Streptomyces aurantiacus group</taxon>
    </lineage>
</organism>
<evidence type="ECO:0000256" key="2">
    <source>
        <dbReference type="ARBA" id="ARBA00022670"/>
    </source>
</evidence>
<dbReference type="GO" id="GO:0006508">
    <property type="term" value="P:proteolysis"/>
    <property type="evidence" value="ECO:0007669"/>
    <property type="project" value="UniProtKB-KW"/>
</dbReference>
<proteinExistence type="inferred from homology"/>
<sequence>MRLRTILAQVLTVALATLALLVAPAGGAAAAGQAAAGVIRGGDLLYSSGGSRCPVSFNAANSTRFYGIMPGHCASVGSRWFADPGLTIHVGVTEVSVFPGNDYALIRYTNPDYSYPSVVAAGSQSIRIDRAAHPAVGQRVCQAGRSTGLRCGVVQSVNNTINFPEGVVNGVFRSTLCAEPGDMGGGPAFSGNTALGFGIGGSGNCSSGGTTFHQPVAPVLAAHGLRVGY</sequence>
<feature type="disulfide bond" evidence="6">
    <location>
        <begin position="177"/>
        <end position="205"/>
    </location>
</feature>
<evidence type="ECO:0000256" key="5">
    <source>
        <dbReference type="ARBA" id="ARBA00023157"/>
    </source>
</evidence>
<evidence type="ECO:0000256" key="6">
    <source>
        <dbReference type="PIRSR" id="PIRSR001134-2"/>
    </source>
</evidence>
<dbReference type="AlphaFoldDB" id="S3ZGC2"/>
<protein>
    <submittedName>
        <fullName evidence="8">Putative Streptogrisin-B</fullName>
    </submittedName>
</protein>
<gene>
    <name evidence="8" type="ORF">STRAU_4288</name>
</gene>
<dbReference type="InterPro" id="IPR009003">
    <property type="entry name" value="Peptidase_S1_PA"/>
</dbReference>
<evidence type="ECO:0000256" key="7">
    <source>
        <dbReference type="SAM" id="SignalP"/>
    </source>
</evidence>
<evidence type="ECO:0000313" key="9">
    <source>
        <dbReference type="Proteomes" id="UP000014629"/>
    </source>
</evidence>
<feature type="signal peptide" evidence="7">
    <location>
        <begin position="1"/>
        <end position="30"/>
    </location>
</feature>
<dbReference type="CDD" id="cd21112">
    <property type="entry name" value="alphaLP-like"/>
    <property type="match status" value="1"/>
</dbReference>
<evidence type="ECO:0000256" key="1">
    <source>
        <dbReference type="ARBA" id="ARBA00007664"/>
    </source>
</evidence>
<dbReference type="SUPFAM" id="SSF50494">
    <property type="entry name" value="Trypsin-like serine proteases"/>
    <property type="match status" value="1"/>
</dbReference>
<dbReference type="Gene3D" id="2.40.10.10">
    <property type="entry name" value="Trypsin-like serine proteases"/>
    <property type="match status" value="2"/>
</dbReference>
<dbReference type="InterPro" id="IPR043504">
    <property type="entry name" value="Peptidase_S1_PA_chymotrypsin"/>
</dbReference>
<dbReference type="OrthoDB" id="8781117at2"/>
<evidence type="ECO:0000313" key="8">
    <source>
        <dbReference type="EMBL" id="EPH42701.1"/>
    </source>
</evidence>
<comment type="caution">
    <text evidence="8">The sequence shown here is derived from an EMBL/GenBank/DDBJ whole genome shotgun (WGS) entry which is preliminary data.</text>
</comment>
<keyword evidence="3" id="KW-0378">Hydrolase</keyword>